<dbReference type="InterPro" id="IPR003743">
    <property type="entry name" value="Zf-RING_7"/>
</dbReference>
<evidence type="ECO:0000256" key="1">
    <source>
        <dbReference type="SAM" id="Coils"/>
    </source>
</evidence>
<reference evidence="4 5" key="1">
    <citation type="submission" date="2019-06" db="EMBL/GenBank/DDBJ databases">
        <title>Sequencing the genomes of 1000 actinobacteria strains.</title>
        <authorList>
            <person name="Klenk H.-P."/>
        </authorList>
    </citation>
    <scope>NUCLEOTIDE SEQUENCE [LARGE SCALE GENOMIC DNA]</scope>
    <source>
        <strain evidence="4 5">DSM 4813</strain>
    </source>
</reference>
<dbReference type="Pfam" id="PF24481">
    <property type="entry name" value="CT398_CC"/>
    <property type="match status" value="1"/>
</dbReference>
<feature type="coiled-coil region" evidence="1">
    <location>
        <begin position="38"/>
        <end position="65"/>
    </location>
</feature>
<name>A0A542ZVH7_RARFA</name>
<dbReference type="InterPro" id="IPR056003">
    <property type="entry name" value="CT398_CC_hairpin"/>
</dbReference>
<dbReference type="PANTHER" id="PTHR39082:SF1">
    <property type="entry name" value="SCAVENGER RECEPTOR CLASS A MEMBER 3"/>
    <property type="match status" value="1"/>
</dbReference>
<dbReference type="PANTHER" id="PTHR39082">
    <property type="entry name" value="PHOSPHOLIPASE C-BETA-2-RELATED"/>
    <property type="match status" value="1"/>
</dbReference>
<protein>
    <submittedName>
        <fullName evidence="4">Uncharacterized protein</fullName>
    </submittedName>
</protein>
<evidence type="ECO:0000313" key="5">
    <source>
        <dbReference type="Proteomes" id="UP000315389"/>
    </source>
</evidence>
<feature type="domain" description="C4-type zinc ribbon" evidence="2">
    <location>
        <begin position="206"/>
        <end position="239"/>
    </location>
</feature>
<proteinExistence type="predicted"/>
<dbReference type="RefSeq" id="WP_142119068.1">
    <property type="nucleotide sequence ID" value="NZ_BAAASV010000003.1"/>
</dbReference>
<organism evidence="4 5">
    <name type="scientific">Rarobacter faecitabidus</name>
    <dbReference type="NCBI Taxonomy" id="13243"/>
    <lineage>
        <taxon>Bacteria</taxon>
        <taxon>Bacillati</taxon>
        <taxon>Actinomycetota</taxon>
        <taxon>Actinomycetes</taxon>
        <taxon>Micrococcales</taxon>
        <taxon>Rarobacteraceae</taxon>
        <taxon>Rarobacter</taxon>
    </lineage>
</organism>
<dbReference type="AlphaFoldDB" id="A0A542ZVH7"/>
<evidence type="ECO:0000259" key="2">
    <source>
        <dbReference type="Pfam" id="PF02591"/>
    </source>
</evidence>
<sequence length="245" mass="26418">MATAPVADQQALLGVQALDTRAQQLFHRRRTLPVHKQIAALDAQLAELERSLVAARTEVSDSRAALTKAEADVAQVRDRSARDQGLLDGGAVTPKDAQALLSEIESLAARQAKLEEIELEAMETLEGHEAVLAELEQQRSALDAERVAAVAVRDQEVAEIDAERKQVAVDRRGAIEGIDASLMIEYEKLRDQLGGLGAARLEGRMCSGCRIQLGPVDLSHINAAAPDAVVHCEECGRILVRPLDS</sequence>
<evidence type="ECO:0000313" key="4">
    <source>
        <dbReference type="EMBL" id="TQL64256.1"/>
    </source>
</evidence>
<keyword evidence="1" id="KW-0175">Coiled coil</keyword>
<dbReference type="Pfam" id="PF02591">
    <property type="entry name" value="Zn_ribbon_9"/>
    <property type="match status" value="1"/>
</dbReference>
<dbReference type="Gene3D" id="1.10.287.1490">
    <property type="match status" value="1"/>
</dbReference>
<feature type="domain" description="CT398-like coiled coil hairpin" evidence="3">
    <location>
        <begin position="15"/>
        <end position="193"/>
    </location>
</feature>
<comment type="caution">
    <text evidence="4">The sequence shown here is derived from an EMBL/GenBank/DDBJ whole genome shotgun (WGS) entry which is preliminary data.</text>
</comment>
<evidence type="ECO:0000259" key="3">
    <source>
        <dbReference type="Pfam" id="PF24481"/>
    </source>
</evidence>
<accession>A0A542ZVH7</accession>
<gene>
    <name evidence="4" type="ORF">FB461_0753</name>
</gene>
<dbReference type="OrthoDB" id="9784388at2"/>
<keyword evidence="5" id="KW-1185">Reference proteome</keyword>
<dbReference type="Proteomes" id="UP000315389">
    <property type="component" value="Unassembled WGS sequence"/>
</dbReference>
<dbReference type="EMBL" id="VFOS01000001">
    <property type="protein sequence ID" value="TQL64256.1"/>
    <property type="molecule type" value="Genomic_DNA"/>
</dbReference>
<dbReference type="InterPro" id="IPR052376">
    <property type="entry name" value="Oxidative_Scav/Glycosyltrans"/>
</dbReference>
<feature type="coiled-coil region" evidence="1">
    <location>
        <begin position="97"/>
        <end position="145"/>
    </location>
</feature>